<comment type="caution">
    <text evidence="2">The sequence shown here is derived from an EMBL/GenBank/DDBJ whole genome shotgun (WGS) entry which is preliminary data.</text>
</comment>
<protein>
    <submittedName>
        <fullName evidence="2">Uncharacterized protein</fullName>
    </submittedName>
</protein>
<dbReference type="Proteomes" id="UP000187209">
    <property type="component" value="Unassembled WGS sequence"/>
</dbReference>
<dbReference type="SMART" id="SM00698">
    <property type="entry name" value="MORN"/>
    <property type="match status" value="7"/>
</dbReference>
<evidence type="ECO:0000313" key="2">
    <source>
        <dbReference type="EMBL" id="OMJ75570.1"/>
    </source>
</evidence>
<sequence>MGAGANCCKNRFQSTNEEVKCHEDPVYSEEVMFMNPKALAESENCNLGENAYVTIKEADVMEFKMATIATRKSESVTPTPGNDNLDKAEISMPHLSLPNSVSRISLSKKGPESLYRVLDVEESKKIDIKDILMVGGGENFDMSILIEGVVYPAGPVFQMPDDTFYRGEFNKDCVPHGRGIQVRPDESTFVGYFLNGKVSGLGRFMNRERVVYQGLFISQEGGETTLGGESIVIHGKGMETWPNGIKYEGTYNMGHKEGDGVLFMLDGKYTGEFYNDDFNGYGEIAWNNGNTYKGSWKDGMMHGKGTFIWKNGKKYSGRYKFGEKHGKGVMTWPDKRCYEGSWKNGNQHGEGIYTFFDKGKGRLRRGRGEWENGERKRWLSSSNS</sequence>
<keyword evidence="3" id="KW-1185">Reference proteome</keyword>
<accession>A0A1R2BFS1</accession>
<dbReference type="EMBL" id="MPUH01000683">
    <property type="protein sequence ID" value="OMJ75570.1"/>
    <property type="molecule type" value="Genomic_DNA"/>
</dbReference>
<dbReference type="InterPro" id="IPR003409">
    <property type="entry name" value="MORN"/>
</dbReference>
<organism evidence="2 3">
    <name type="scientific">Stentor coeruleus</name>
    <dbReference type="NCBI Taxonomy" id="5963"/>
    <lineage>
        <taxon>Eukaryota</taxon>
        <taxon>Sar</taxon>
        <taxon>Alveolata</taxon>
        <taxon>Ciliophora</taxon>
        <taxon>Postciliodesmatophora</taxon>
        <taxon>Heterotrichea</taxon>
        <taxon>Heterotrichida</taxon>
        <taxon>Stentoridae</taxon>
        <taxon>Stentor</taxon>
    </lineage>
</organism>
<dbReference type="SUPFAM" id="SSF82185">
    <property type="entry name" value="Histone H3 K4-specific methyltransferase SET7/9 N-terminal domain"/>
    <property type="match status" value="2"/>
</dbReference>
<dbReference type="OrthoDB" id="294378at2759"/>
<evidence type="ECO:0000256" key="1">
    <source>
        <dbReference type="ARBA" id="ARBA00022737"/>
    </source>
</evidence>
<gene>
    <name evidence="2" type="ORF">SteCoe_25267</name>
</gene>
<dbReference type="Pfam" id="PF02493">
    <property type="entry name" value="MORN"/>
    <property type="match status" value="5"/>
</dbReference>
<reference evidence="2 3" key="1">
    <citation type="submission" date="2016-11" db="EMBL/GenBank/DDBJ databases">
        <title>The macronuclear genome of Stentor coeruleus: a giant cell with tiny introns.</title>
        <authorList>
            <person name="Slabodnick M."/>
            <person name="Ruby J.G."/>
            <person name="Reiff S.B."/>
            <person name="Swart E.C."/>
            <person name="Gosai S."/>
            <person name="Prabakaran S."/>
            <person name="Witkowska E."/>
            <person name="Larue G.E."/>
            <person name="Fisher S."/>
            <person name="Freeman R.M."/>
            <person name="Gunawardena J."/>
            <person name="Chu W."/>
            <person name="Stover N.A."/>
            <person name="Gregory B.D."/>
            <person name="Nowacki M."/>
            <person name="Derisi J."/>
            <person name="Roy S.W."/>
            <person name="Marshall W.F."/>
            <person name="Sood P."/>
        </authorList>
    </citation>
    <scope>NUCLEOTIDE SEQUENCE [LARGE SCALE GENOMIC DNA]</scope>
    <source>
        <strain evidence="2">WM001</strain>
    </source>
</reference>
<dbReference type="PANTHER" id="PTHR43215">
    <property type="entry name" value="RADIAL SPOKE HEAD 1 HOMOLOG"/>
    <property type="match status" value="1"/>
</dbReference>
<dbReference type="Gene3D" id="2.20.110.10">
    <property type="entry name" value="Histone H3 K4-specific methyltransferase SET7/9 N-terminal domain"/>
    <property type="match status" value="4"/>
</dbReference>
<dbReference type="AlphaFoldDB" id="A0A1R2BFS1"/>
<name>A0A1R2BFS1_9CILI</name>
<evidence type="ECO:0000313" key="3">
    <source>
        <dbReference type="Proteomes" id="UP000187209"/>
    </source>
</evidence>
<proteinExistence type="predicted"/>
<dbReference type="PANTHER" id="PTHR43215:SF14">
    <property type="entry name" value="RADIAL SPOKE HEAD 1 HOMOLOG"/>
    <property type="match status" value="1"/>
</dbReference>
<keyword evidence="1" id="KW-0677">Repeat</keyword>